<evidence type="ECO:0000256" key="1">
    <source>
        <dbReference type="ARBA" id="ARBA00004123"/>
    </source>
</evidence>
<sequence>MQTQHYGASLHHRQDFYHSSQTLHPASMPDAYLSQVGGVQLMDGFSRGSLTYPHPEYRYFSDRGTSSGLSSTSLAGTSFSATAMGFSGSPPSSSEVFRPEDISDYQQPWQWGGASTHRPQITTSLASDPSLLVPKSSVDLDSVVRAPAAQRPTPAAMAVLLNPTGQSNVESPRSAYEPPPPLALSVPQIPAGTCVYHSRDSAGVRIPAPPDCLSREKKHGCTMCHKRFDRPSTLRKHLLVHTGEKAFVCETCGRRFGVASNLNRHVRRCILKPVNTPSSASNKSTSSSPPAGAPSPEYDAPASSSHQDPHSSHHPPAADDQYNKRGRGSSPSSASTIRPSKVAHSQQSHGEVGGKPKPPPQKRRRRAPSPSKWIPYSLMSFNLVSEEFYKTVPVPLNPVRRNLPKEERDSWDENTGSAPYHPKCWTGILPGPGLGLGLGLGGKDVQNINLSGSGGAMLGRVLVF</sequence>
<keyword evidence="11" id="KW-1185">Reference proteome</keyword>
<evidence type="ECO:0000256" key="7">
    <source>
        <dbReference type="PROSITE-ProRule" id="PRU00042"/>
    </source>
</evidence>
<dbReference type="Pfam" id="PF00096">
    <property type="entry name" value="zf-C2H2"/>
    <property type="match status" value="2"/>
</dbReference>
<dbReference type="FunFam" id="3.30.160.60:FF:000690">
    <property type="entry name" value="Zinc finger protein 354C"/>
    <property type="match status" value="1"/>
</dbReference>
<dbReference type="SUPFAM" id="SSF57667">
    <property type="entry name" value="beta-beta-alpha zinc fingers"/>
    <property type="match status" value="1"/>
</dbReference>
<dbReference type="PANTHER" id="PTHR16515">
    <property type="entry name" value="PR DOMAIN ZINC FINGER PROTEIN"/>
    <property type="match status" value="1"/>
</dbReference>
<evidence type="ECO:0000256" key="2">
    <source>
        <dbReference type="ARBA" id="ARBA00022723"/>
    </source>
</evidence>
<feature type="region of interest" description="Disordered" evidence="8">
    <location>
        <begin position="274"/>
        <end position="371"/>
    </location>
</feature>
<evidence type="ECO:0000313" key="11">
    <source>
        <dbReference type="Proteomes" id="UP000308652"/>
    </source>
</evidence>
<evidence type="ECO:0000256" key="4">
    <source>
        <dbReference type="ARBA" id="ARBA00022771"/>
    </source>
</evidence>
<comment type="subcellular location">
    <subcellularLocation>
        <location evidence="1">Nucleus</location>
    </subcellularLocation>
</comment>
<dbReference type="PROSITE" id="PS50157">
    <property type="entry name" value="ZINC_FINGER_C2H2_2"/>
    <property type="match status" value="2"/>
</dbReference>
<dbReference type="InterPro" id="IPR036236">
    <property type="entry name" value="Znf_C2H2_sf"/>
</dbReference>
<evidence type="ECO:0000256" key="6">
    <source>
        <dbReference type="ARBA" id="ARBA00023242"/>
    </source>
</evidence>
<dbReference type="STRING" id="68775.A0A5C3M2Y7"/>
<dbReference type="AlphaFoldDB" id="A0A5C3M2Y7"/>
<reference evidence="10 11" key="1">
    <citation type="journal article" date="2019" name="Nat. Ecol. Evol.">
        <title>Megaphylogeny resolves global patterns of mushroom evolution.</title>
        <authorList>
            <person name="Varga T."/>
            <person name="Krizsan K."/>
            <person name="Foldi C."/>
            <person name="Dima B."/>
            <person name="Sanchez-Garcia M."/>
            <person name="Sanchez-Ramirez S."/>
            <person name="Szollosi G.J."/>
            <person name="Szarkandi J.G."/>
            <person name="Papp V."/>
            <person name="Albert L."/>
            <person name="Andreopoulos W."/>
            <person name="Angelini C."/>
            <person name="Antonin V."/>
            <person name="Barry K.W."/>
            <person name="Bougher N.L."/>
            <person name="Buchanan P."/>
            <person name="Buyck B."/>
            <person name="Bense V."/>
            <person name="Catcheside P."/>
            <person name="Chovatia M."/>
            <person name="Cooper J."/>
            <person name="Damon W."/>
            <person name="Desjardin D."/>
            <person name="Finy P."/>
            <person name="Geml J."/>
            <person name="Haridas S."/>
            <person name="Hughes K."/>
            <person name="Justo A."/>
            <person name="Karasinski D."/>
            <person name="Kautmanova I."/>
            <person name="Kiss B."/>
            <person name="Kocsube S."/>
            <person name="Kotiranta H."/>
            <person name="LaButti K.M."/>
            <person name="Lechner B.E."/>
            <person name="Liimatainen K."/>
            <person name="Lipzen A."/>
            <person name="Lukacs Z."/>
            <person name="Mihaltcheva S."/>
            <person name="Morgado L.N."/>
            <person name="Niskanen T."/>
            <person name="Noordeloos M.E."/>
            <person name="Ohm R.A."/>
            <person name="Ortiz-Santana B."/>
            <person name="Ovrebo C."/>
            <person name="Racz N."/>
            <person name="Riley R."/>
            <person name="Savchenko A."/>
            <person name="Shiryaev A."/>
            <person name="Soop K."/>
            <person name="Spirin V."/>
            <person name="Szebenyi C."/>
            <person name="Tomsovsky M."/>
            <person name="Tulloss R.E."/>
            <person name="Uehling J."/>
            <person name="Grigoriev I.V."/>
            <person name="Vagvolgyi C."/>
            <person name="Papp T."/>
            <person name="Martin F.M."/>
            <person name="Miettinen O."/>
            <person name="Hibbett D.S."/>
            <person name="Nagy L.G."/>
        </authorList>
    </citation>
    <scope>NUCLEOTIDE SEQUENCE [LARGE SCALE GENOMIC DNA]</scope>
    <source>
        <strain evidence="10 11">CBS 166.37</strain>
    </source>
</reference>
<feature type="domain" description="C2H2-type" evidence="9">
    <location>
        <begin position="247"/>
        <end position="277"/>
    </location>
</feature>
<feature type="domain" description="C2H2-type" evidence="9">
    <location>
        <begin position="219"/>
        <end position="246"/>
    </location>
</feature>
<dbReference type="PROSITE" id="PS00028">
    <property type="entry name" value="ZINC_FINGER_C2H2_1"/>
    <property type="match status" value="1"/>
</dbReference>
<dbReference type="Gene3D" id="3.30.160.60">
    <property type="entry name" value="Classic Zinc Finger"/>
    <property type="match status" value="2"/>
</dbReference>
<evidence type="ECO:0000259" key="9">
    <source>
        <dbReference type="PROSITE" id="PS50157"/>
    </source>
</evidence>
<dbReference type="InterPro" id="IPR013087">
    <property type="entry name" value="Znf_C2H2_type"/>
</dbReference>
<proteinExistence type="predicted"/>
<name>A0A5C3M2Y7_9AGAR</name>
<evidence type="ECO:0000256" key="5">
    <source>
        <dbReference type="ARBA" id="ARBA00022833"/>
    </source>
</evidence>
<dbReference type="GO" id="GO:0008270">
    <property type="term" value="F:zinc ion binding"/>
    <property type="evidence" value="ECO:0007669"/>
    <property type="project" value="UniProtKB-KW"/>
</dbReference>
<gene>
    <name evidence="10" type="ORF">BDQ12DRAFT_683235</name>
</gene>
<dbReference type="SMART" id="SM00355">
    <property type="entry name" value="ZnF_C2H2"/>
    <property type="match status" value="2"/>
</dbReference>
<evidence type="ECO:0000256" key="8">
    <source>
        <dbReference type="SAM" id="MobiDB-lite"/>
    </source>
</evidence>
<keyword evidence="6" id="KW-0539">Nucleus</keyword>
<dbReference type="InterPro" id="IPR050331">
    <property type="entry name" value="Zinc_finger"/>
</dbReference>
<dbReference type="OrthoDB" id="654211at2759"/>
<feature type="compositionally biased region" description="Low complexity" evidence="8">
    <location>
        <begin position="328"/>
        <end position="340"/>
    </location>
</feature>
<protein>
    <recommendedName>
        <fullName evidence="9">C2H2-type domain-containing protein</fullName>
    </recommendedName>
</protein>
<evidence type="ECO:0000256" key="3">
    <source>
        <dbReference type="ARBA" id="ARBA00022737"/>
    </source>
</evidence>
<keyword evidence="2" id="KW-0479">Metal-binding</keyword>
<keyword evidence="5" id="KW-0862">Zinc</keyword>
<dbReference type="Proteomes" id="UP000308652">
    <property type="component" value="Unassembled WGS sequence"/>
</dbReference>
<dbReference type="PANTHER" id="PTHR16515:SF49">
    <property type="entry name" value="GASTRULA ZINC FINGER PROTEIN XLCGF49.1-LIKE-RELATED"/>
    <property type="match status" value="1"/>
</dbReference>
<keyword evidence="4 7" id="KW-0863">Zinc-finger</keyword>
<evidence type="ECO:0000313" key="10">
    <source>
        <dbReference type="EMBL" id="TFK38726.1"/>
    </source>
</evidence>
<organism evidence="10 11">
    <name type="scientific">Crucibulum laeve</name>
    <dbReference type="NCBI Taxonomy" id="68775"/>
    <lineage>
        <taxon>Eukaryota</taxon>
        <taxon>Fungi</taxon>
        <taxon>Dikarya</taxon>
        <taxon>Basidiomycota</taxon>
        <taxon>Agaricomycotina</taxon>
        <taxon>Agaricomycetes</taxon>
        <taxon>Agaricomycetidae</taxon>
        <taxon>Agaricales</taxon>
        <taxon>Agaricineae</taxon>
        <taxon>Nidulariaceae</taxon>
        <taxon>Crucibulum</taxon>
    </lineage>
</organism>
<accession>A0A5C3M2Y7</accession>
<dbReference type="GO" id="GO:0005634">
    <property type="term" value="C:nucleus"/>
    <property type="evidence" value="ECO:0007669"/>
    <property type="project" value="UniProtKB-SubCell"/>
</dbReference>
<dbReference type="GO" id="GO:0010468">
    <property type="term" value="P:regulation of gene expression"/>
    <property type="evidence" value="ECO:0007669"/>
    <property type="project" value="TreeGrafter"/>
</dbReference>
<dbReference type="EMBL" id="ML213602">
    <property type="protein sequence ID" value="TFK38726.1"/>
    <property type="molecule type" value="Genomic_DNA"/>
</dbReference>
<feature type="compositionally biased region" description="Low complexity" evidence="8">
    <location>
        <begin position="275"/>
        <end position="306"/>
    </location>
</feature>
<keyword evidence="3" id="KW-0677">Repeat</keyword>